<proteinExistence type="predicted"/>
<evidence type="ECO:0000313" key="3">
    <source>
        <dbReference type="Proteomes" id="UP001054837"/>
    </source>
</evidence>
<sequence length="78" mass="8545">MQPMPMSIINPSSNSTSRVGTMTNANNQKRNIPCPCHVDKATKQEVFSQDLPSVNRIRRIMLDGALGSSAQIAADFVR</sequence>
<organism evidence="2 3">
    <name type="scientific">Caerostris darwini</name>
    <dbReference type="NCBI Taxonomy" id="1538125"/>
    <lineage>
        <taxon>Eukaryota</taxon>
        <taxon>Metazoa</taxon>
        <taxon>Ecdysozoa</taxon>
        <taxon>Arthropoda</taxon>
        <taxon>Chelicerata</taxon>
        <taxon>Arachnida</taxon>
        <taxon>Araneae</taxon>
        <taxon>Araneomorphae</taxon>
        <taxon>Entelegynae</taxon>
        <taxon>Araneoidea</taxon>
        <taxon>Araneidae</taxon>
        <taxon>Caerostris</taxon>
    </lineage>
</organism>
<dbReference type="EMBL" id="BPLQ01008085">
    <property type="protein sequence ID" value="GIY34664.1"/>
    <property type="molecule type" value="Genomic_DNA"/>
</dbReference>
<name>A0AAV4SMV4_9ARAC</name>
<evidence type="ECO:0000256" key="1">
    <source>
        <dbReference type="SAM" id="MobiDB-lite"/>
    </source>
</evidence>
<dbReference type="Proteomes" id="UP001054837">
    <property type="component" value="Unassembled WGS sequence"/>
</dbReference>
<protein>
    <submittedName>
        <fullName evidence="2">Uncharacterized protein</fullName>
    </submittedName>
</protein>
<accession>A0AAV4SMV4</accession>
<gene>
    <name evidence="2" type="ORF">CDAR_517351</name>
</gene>
<reference evidence="2 3" key="1">
    <citation type="submission" date="2021-06" db="EMBL/GenBank/DDBJ databases">
        <title>Caerostris darwini draft genome.</title>
        <authorList>
            <person name="Kono N."/>
            <person name="Arakawa K."/>
        </authorList>
    </citation>
    <scope>NUCLEOTIDE SEQUENCE [LARGE SCALE GENOMIC DNA]</scope>
</reference>
<feature type="compositionally biased region" description="Polar residues" evidence="1">
    <location>
        <begin position="9"/>
        <end position="30"/>
    </location>
</feature>
<feature type="region of interest" description="Disordered" evidence="1">
    <location>
        <begin position="1"/>
        <end position="32"/>
    </location>
</feature>
<evidence type="ECO:0000313" key="2">
    <source>
        <dbReference type="EMBL" id="GIY34664.1"/>
    </source>
</evidence>
<comment type="caution">
    <text evidence="2">The sequence shown here is derived from an EMBL/GenBank/DDBJ whole genome shotgun (WGS) entry which is preliminary data.</text>
</comment>
<dbReference type="AlphaFoldDB" id="A0AAV4SMV4"/>
<keyword evidence="3" id="KW-1185">Reference proteome</keyword>